<evidence type="ECO:0000256" key="2">
    <source>
        <dbReference type="ARBA" id="ARBA00022747"/>
    </source>
</evidence>
<dbReference type="Gene3D" id="3.90.220.20">
    <property type="entry name" value="DNA methylase specificity domains"/>
    <property type="match status" value="2"/>
</dbReference>
<dbReference type="SUPFAM" id="SSF81301">
    <property type="entry name" value="Nucleotidyltransferase"/>
    <property type="match status" value="1"/>
</dbReference>
<dbReference type="CDD" id="cd05403">
    <property type="entry name" value="NT_KNTase_like"/>
    <property type="match status" value="1"/>
</dbReference>
<evidence type="ECO:0000313" key="7">
    <source>
        <dbReference type="Proteomes" id="UP000683551"/>
    </source>
</evidence>
<dbReference type="Gene3D" id="3.30.460.10">
    <property type="entry name" value="Beta Polymerase, domain 2"/>
    <property type="match status" value="1"/>
</dbReference>
<dbReference type="GO" id="GO:0004519">
    <property type="term" value="F:endonuclease activity"/>
    <property type="evidence" value="ECO:0007669"/>
    <property type="project" value="UniProtKB-KW"/>
</dbReference>
<dbReference type="EMBL" id="CP071137">
    <property type="protein sequence ID" value="QWY77987.1"/>
    <property type="molecule type" value="Genomic_DNA"/>
</dbReference>
<evidence type="ECO:0000313" key="6">
    <source>
        <dbReference type="EMBL" id="QWY77987.1"/>
    </source>
</evidence>
<dbReference type="InterPro" id="IPR043519">
    <property type="entry name" value="NT_sf"/>
</dbReference>
<dbReference type="Pfam" id="PF18765">
    <property type="entry name" value="Polbeta"/>
    <property type="match status" value="1"/>
</dbReference>
<accession>A0A9E6MX26</accession>
<keyword evidence="6" id="KW-0255">Endonuclease</keyword>
<name>A0A9E6MX26_9PROT</name>
<sequence>MNTPLIDISPDQWAIVHKILQQHVPQHEVWAFGSRAQWTAKEYSDLDLVIITDKPLPLEISASLSEDFSESDLPWKVDIVDWATTSESFRKIIERDKVVVQESKRGRGIASIWKKATLDNVSSEVSYGYTESASGEKVGPHFLRITDIQNGIVNWSSVPYCPITAENHSKYRLQAGDIVIARTGNSTGENFLFRGGKDAVFASYLIRFRIDCQKTDPRFVWYNLRSQDWWDFINNSKTGSAQAGANARILGLFPLNLPPLDEQCAIASVLNSLDDKIDHNRALSTNLEAIARRLFKSWFVDFDPVRAKAAGEKPPGLADDIAALFPDRLVDSEMGEIPEGWVVQSLDGIAEFLNGLALQKFPATDPDDSLPVIKISEMRNGVNAKSDRASRDVPEKYIVKNGDFLFSWSGSLLAKFWTGGEGALNQHLFKVASEQYPMWFVGHWVYHYLEEFQMIAASKATTMGHIQRGHLKVAMTICPRRYLGEIGCCDGTVGRASNSM</sequence>
<dbReference type="Pfam" id="PF01420">
    <property type="entry name" value="Methylase_S"/>
    <property type="match status" value="2"/>
</dbReference>
<dbReference type="InterPro" id="IPR000055">
    <property type="entry name" value="Restrct_endonuc_typeI_TRD"/>
</dbReference>
<keyword evidence="2" id="KW-0680">Restriction system</keyword>
<evidence type="ECO:0000256" key="3">
    <source>
        <dbReference type="ARBA" id="ARBA00023125"/>
    </source>
</evidence>
<dbReference type="GO" id="GO:0009307">
    <property type="term" value="P:DNA restriction-modification system"/>
    <property type="evidence" value="ECO:0007669"/>
    <property type="project" value="UniProtKB-KW"/>
</dbReference>
<dbReference type="InterPro" id="IPR044946">
    <property type="entry name" value="Restrct_endonuc_typeI_TRD_sf"/>
</dbReference>
<gene>
    <name evidence="6" type="ORF">JZL65_02560</name>
</gene>
<dbReference type="SUPFAM" id="SSF116734">
    <property type="entry name" value="DNA methylase specificity domain"/>
    <property type="match status" value="2"/>
</dbReference>
<dbReference type="InterPro" id="IPR052021">
    <property type="entry name" value="Type-I_RS_S_subunit"/>
</dbReference>
<dbReference type="RefSeq" id="WP_273145484.1">
    <property type="nucleotide sequence ID" value="NZ_CP071137.1"/>
</dbReference>
<protein>
    <submittedName>
        <fullName evidence="6">Restriction endonuclease subunit S</fullName>
    </submittedName>
</protein>
<feature type="domain" description="Type I restriction modification DNA specificity" evidence="4">
    <location>
        <begin position="163"/>
        <end position="288"/>
    </location>
</feature>
<proteinExistence type="inferred from homology"/>
<keyword evidence="6" id="KW-0378">Hydrolase</keyword>
<keyword evidence="3" id="KW-0238">DNA-binding</keyword>
<dbReference type="PANTHER" id="PTHR30408:SF12">
    <property type="entry name" value="TYPE I RESTRICTION ENZYME MJAVIII SPECIFICITY SUBUNIT"/>
    <property type="match status" value="1"/>
</dbReference>
<dbReference type="Proteomes" id="UP000683551">
    <property type="component" value="Chromosome"/>
</dbReference>
<dbReference type="PANTHER" id="PTHR30408">
    <property type="entry name" value="TYPE-1 RESTRICTION ENZYME ECOKI SPECIFICITY PROTEIN"/>
    <property type="match status" value="1"/>
</dbReference>
<dbReference type="InterPro" id="IPR041633">
    <property type="entry name" value="Polbeta"/>
</dbReference>
<dbReference type="CDD" id="cd17521">
    <property type="entry name" value="RMtype1_S_Sau13435ORF2165P_TRD2-CR2_like"/>
    <property type="match status" value="1"/>
</dbReference>
<evidence type="ECO:0000259" key="4">
    <source>
        <dbReference type="Pfam" id="PF01420"/>
    </source>
</evidence>
<organism evidence="6 7">
    <name type="scientific">Ferrovum myxofaciens</name>
    <dbReference type="NCBI Taxonomy" id="416213"/>
    <lineage>
        <taxon>Bacteria</taxon>
        <taxon>Pseudomonadati</taxon>
        <taxon>Pseudomonadota</taxon>
        <taxon>Betaproteobacteria</taxon>
        <taxon>Ferrovales</taxon>
        <taxon>Ferrovaceae</taxon>
        <taxon>Ferrovum</taxon>
    </lineage>
</organism>
<dbReference type="GO" id="GO:0003677">
    <property type="term" value="F:DNA binding"/>
    <property type="evidence" value="ECO:0007669"/>
    <property type="project" value="UniProtKB-KW"/>
</dbReference>
<keyword evidence="6" id="KW-0540">Nuclease</keyword>
<reference evidence="6" key="1">
    <citation type="submission" date="2021-02" db="EMBL/GenBank/DDBJ databases">
        <title>Comparative genomics of Ferrovum myxofaciens strains, predominant extremophile bacteria forming large biofilm stalactites in acid mine ecosystems.</title>
        <authorList>
            <person name="Burkartova K."/>
            <person name="Ridl J."/>
            <person name="Pajer P."/>
            <person name="Falteisek L."/>
        </authorList>
    </citation>
    <scope>NUCLEOTIDE SEQUENCE</scope>
    <source>
        <strain evidence="6">MI1III</strain>
    </source>
</reference>
<comment type="similarity">
    <text evidence="1">Belongs to the type-I restriction system S methylase family.</text>
</comment>
<dbReference type="Gene3D" id="1.10.287.1120">
    <property type="entry name" value="Bipartite methylase S protein"/>
    <property type="match status" value="1"/>
</dbReference>
<dbReference type="AlphaFoldDB" id="A0A9E6MX26"/>
<evidence type="ECO:0000259" key="5">
    <source>
        <dbReference type="Pfam" id="PF18765"/>
    </source>
</evidence>
<feature type="domain" description="Type I restriction modification DNA specificity" evidence="4">
    <location>
        <begin position="338"/>
        <end position="467"/>
    </location>
</feature>
<evidence type="ECO:0000256" key="1">
    <source>
        <dbReference type="ARBA" id="ARBA00010923"/>
    </source>
</evidence>
<feature type="domain" description="Polymerase beta nucleotidyltransferase" evidence="5">
    <location>
        <begin position="17"/>
        <end position="103"/>
    </location>
</feature>